<reference evidence="2" key="1">
    <citation type="submission" date="2021-06" db="EMBL/GenBank/DDBJ databases">
        <authorList>
            <person name="Kallberg Y."/>
            <person name="Tangrot J."/>
            <person name="Rosling A."/>
        </authorList>
    </citation>
    <scope>NUCLEOTIDE SEQUENCE</scope>
    <source>
        <strain evidence="2">FL130A</strain>
    </source>
</reference>
<dbReference type="EMBL" id="CAJVPS010052900">
    <property type="protein sequence ID" value="CAG8771759.1"/>
    <property type="molecule type" value="Genomic_DNA"/>
</dbReference>
<evidence type="ECO:0000256" key="1">
    <source>
        <dbReference type="SAM" id="Coils"/>
    </source>
</evidence>
<sequence length="152" mass="17570">RLSVHERLYLQPTYSSANRSKAVKGSVNKKRRTGIYRSRDSVKAKKVIKAVYKNSSEKLKTEEKDLEKELNEAAELIRILADKKKLLESENVLLKGEKNRLENDNKNFTTEIIQLRKLINNLNEASAEKDNTIDNLNREKGTLELELERTSK</sequence>
<evidence type="ECO:0000313" key="2">
    <source>
        <dbReference type="EMBL" id="CAG8771759.1"/>
    </source>
</evidence>
<dbReference type="AlphaFoldDB" id="A0A9N9JAJ9"/>
<gene>
    <name evidence="2" type="ORF">ALEPTO_LOCUS14180</name>
</gene>
<feature type="coiled-coil region" evidence="1">
    <location>
        <begin position="49"/>
        <end position="146"/>
    </location>
</feature>
<proteinExistence type="predicted"/>
<keyword evidence="3" id="KW-1185">Reference proteome</keyword>
<comment type="caution">
    <text evidence="2">The sequence shown here is derived from an EMBL/GenBank/DDBJ whole genome shotgun (WGS) entry which is preliminary data.</text>
</comment>
<accession>A0A9N9JAJ9</accession>
<dbReference type="Proteomes" id="UP000789508">
    <property type="component" value="Unassembled WGS sequence"/>
</dbReference>
<evidence type="ECO:0000313" key="3">
    <source>
        <dbReference type="Proteomes" id="UP000789508"/>
    </source>
</evidence>
<feature type="non-terminal residue" evidence="2">
    <location>
        <position position="1"/>
    </location>
</feature>
<organism evidence="2 3">
    <name type="scientific">Ambispora leptoticha</name>
    <dbReference type="NCBI Taxonomy" id="144679"/>
    <lineage>
        <taxon>Eukaryota</taxon>
        <taxon>Fungi</taxon>
        <taxon>Fungi incertae sedis</taxon>
        <taxon>Mucoromycota</taxon>
        <taxon>Glomeromycotina</taxon>
        <taxon>Glomeromycetes</taxon>
        <taxon>Archaeosporales</taxon>
        <taxon>Ambisporaceae</taxon>
        <taxon>Ambispora</taxon>
    </lineage>
</organism>
<keyword evidence="1" id="KW-0175">Coiled coil</keyword>
<name>A0A9N9JAJ9_9GLOM</name>
<protein>
    <submittedName>
        <fullName evidence="2">6585_t:CDS:1</fullName>
    </submittedName>
</protein>